<dbReference type="EMBL" id="JBHUON010000010">
    <property type="protein sequence ID" value="MFD2865003.1"/>
    <property type="molecule type" value="Genomic_DNA"/>
</dbReference>
<comment type="subcellular location">
    <subcellularLocation>
        <location evidence="2">Endoplasmic reticulum membrane</location>
        <topology evidence="2">Multi-pass membrane protein</topology>
    </subcellularLocation>
</comment>
<dbReference type="InterPro" id="IPR014430">
    <property type="entry name" value="Scs7"/>
</dbReference>
<keyword evidence="17" id="KW-1185">Reference proteome</keyword>
<comment type="caution">
    <text evidence="16">The sequence shown here is derived from an EMBL/GenBank/DDBJ whole genome shotgun (WGS) entry which is preliminary data.</text>
</comment>
<evidence type="ECO:0000256" key="9">
    <source>
        <dbReference type="ARBA" id="ARBA00022989"/>
    </source>
</evidence>
<evidence type="ECO:0000256" key="2">
    <source>
        <dbReference type="ARBA" id="ARBA00004477"/>
    </source>
</evidence>
<feature type="transmembrane region" description="Helical" evidence="14">
    <location>
        <begin position="125"/>
        <end position="152"/>
    </location>
</feature>
<keyword evidence="9 14" id="KW-1133">Transmembrane helix</keyword>
<keyword evidence="13" id="KW-0275">Fatty acid biosynthesis</keyword>
<keyword evidence="8" id="KW-0862">Zinc</keyword>
<feature type="domain" description="Fatty acid hydroxylase" evidence="15">
    <location>
        <begin position="62"/>
        <end position="200"/>
    </location>
</feature>
<keyword evidence="12 14" id="KW-0472">Membrane</keyword>
<evidence type="ECO:0000256" key="10">
    <source>
        <dbReference type="ARBA" id="ARBA00023002"/>
    </source>
</evidence>
<evidence type="ECO:0000313" key="16">
    <source>
        <dbReference type="EMBL" id="MFD2865003.1"/>
    </source>
</evidence>
<keyword evidence="4 14" id="KW-0812">Transmembrane</keyword>
<evidence type="ECO:0000256" key="13">
    <source>
        <dbReference type="ARBA" id="ARBA00023160"/>
    </source>
</evidence>
<accession>A0ABW5XSR0</accession>
<evidence type="ECO:0000313" key="17">
    <source>
        <dbReference type="Proteomes" id="UP001597601"/>
    </source>
</evidence>
<protein>
    <submittedName>
        <fullName evidence="16">Sterol desaturase family protein</fullName>
    </submittedName>
</protein>
<keyword evidence="3" id="KW-0444">Lipid biosynthesis</keyword>
<keyword evidence="11" id="KW-0443">Lipid metabolism</keyword>
<dbReference type="Proteomes" id="UP001597601">
    <property type="component" value="Unassembled WGS sequence"/>
</dbReference>
<feature type="transmembrane region" description="Helical" evidence="14">
    <location>
        <begin position="55"/>
        <end position="76"/>
    </location>
</feature>
<dbReference type="PANTHER" id="PTHR12863:SF1">
    <property type="entry name" value="FATTY ACID 2-HYDROXYLASE"/>
    <property type="match status" value="1"/>
</dbReference>
<evidence type="ECO:0000256" key="11">
    <source>
        <dbReference type="ARBA" id="ARBA00023098"/>
    </source>
</evidence>
<keyword evidence="10" id="KW-0560">Oxidoreductase</keyword>
<evidence type="ECO:0000256" key="14">
    <source>
        <dbReference type="SAM" id="Phobius"/>
    </source>
</evidence>
<feature type="transmembrane region" description="Helical" evidence="14">
    <location>
        <begin position="27"/>
        <end position="48"/>
    </location>
</feature>
<reference evidence="17" key="1">
    <citation type="journal article" date="2019" name="Int. J. Syst. Evol. Microbiol.">
        <title>The Global Catalogue of Microorganisms (GCM) 10K type strain sequencing project: providing services to taxonomists for standard genome sequencing and annotation.</title>
        <authorList>
            <consortium name="The Broad Institute Genomics Platform"/>
            <consortium name="The Broad Institute Genome Sequencing Center for Infectious Disease"/>
            <person name="Wu L."/>
            <person name="Ma J."/>
        </authorList>
    </citation>
    <scope>NUCLEOTIDE SEQUENCE [LARGE SCALE GENOMIC DNA]</scope>
    <source>
        <strain evidence="17">KCTC 52232</strain>
    </source>
</reference>
<dbReference type="InterPro" id="IPR006694">
    <property type="entry name" value="Fatty_acid_hydroxylase"/>
</dbReference>
<name>A0ABW5XSR0_9SPHI</name>
<evidence type="ECO:0000256" key="7">
    <source>
        <dbReference type="ARBA" id="ARBA00022832"/>
    </source>
</evidence>
<evidence type="ECO:0000256" key="3">
    <source>
        <dbReference type="ARBA" id="ARBA00022516"/>
    </source>
</evidence>
<gene>
    <name evidence="16" type="ORF">ACFSYC_09930</name>
</gene>
<proteinExistence type="predicted"/>
<comment type="cofactor">
    <cofactor evidence="1">
        <name>Zn(2+)</name>
        <dbReference type="ChEBI" id="CHEBI:29105"/>
    </cofactor>
</comment>
<dbReference type="PANTHER" id="PTHR12863">
    <property type="entry name" value="FATTY ACID HYDROXYLASE"/>
    <property type="match status" value="1"/>
</dbReference>
<evidence type="ECO:0000256" key="12">
    <source>
        <dbReference type="ARBA" id="ARBA00023136"/>
    </source>
</evidence>
<sequence>MAKLFISNSQESVRMFKSDLLEALSKVHYLVPVFIFIPVISVSTYFALFVKDLSLLTYIEFFFIGLFVWTFVEYIMHRFVFHYVPKNKLGLRLHFIFHGVHHDYPSDAKRLVLPPSMSIPLSTGFYFLFDAILPADHALALFPGFILGYLFYDISHYAIHHFNFKGNIWKRIKQHHMLHHYQDPDKGYGVSSPLWDKIFRSDFIKR</sequence>
<evidence type="ECO:0000256" key="5">
    <source>
        <dbReference type="ARBA" id="ARBA00022723"/>
    </source>
</evidence>
<evidence type="ECO:0000256" key="4">
    <source>
        <dbReference type="ARBA" id="ARBA00022692"/>
    </source>
</evidence>
<evidence type="ECO:0000256" key="1">
    <source>
        <dbReference type="ARBA" id="ARBA00001947"/>
    </source>
</evidence>
<dbReference type="Pfam" id="PF04116">
    <property type="entry name" value="FA_hydroxylase"/>
    <property type="match status" value="1"/>
</dbReference>
<evidence type="ECO:0000256" key="8">
    <source>
        <dbReference type="ARBA" id="ARBA00022833"/>
    </source>
</evidence>
<organism evidence="16 17">
    <name type="scientific">Mucilaginibacter antarcticus</name>
    <dbReference type="NCBI Taxonomy" id="1855725"/>
    <lineage>
        <taxon>Bacteria</taxon>
        <taxon>Pseudomonadati</taxon>
        <taxon>Bacteroidota</taxon>
        <taxon>Sphingobacteriia</taxon>
        <taxon>Sphingobacteriales</taxon>
        <taxon>Sphingobacteriaceae</taxon>
        <taxon>Mucilaginibacter</taxon>
    </lineage>
</organism>
<keyword evidence="6" id="KW-0256">Endoplasmic reticulum</keyword>
<evidence type="ECO:0000256" key="6">
    <source>
        <dbReference type="ARBA" id="ARBA00022824"/>
    </source>
</evidence>
<keyword evidence="5" id="KW-0479">Metal-binding</keyword>
<dbReference type="RefSeq" id="WP_377126524.1">
    <property type="nucleotide sequence ID" value="NZ_JBHUHN010000001.1"/>
</dbReference>
<keyword evidence="7" id="KW-0276">Fatty acid metabolism</keyword>
<evidence type="ECO:0000259" key="15">
    <source>
        <dbReference type="Pfam" id="PF04116"/>
    </source>
</evidence>